<evidence type="ECO:0000256" key="9">
    <source>
        <dbReference type="PROSITE-ProRule" id="PRU00175"/>
    </source>
</evidence>
<feature type="transmembrane region" description="Helical" evidence="11">
    <location>
        <begin position="210"/>
        <end position="232"/>
    </location>
</feature>
<keyword evidence="7 11" id="KW-1133">Transmembrane helix</keyword>
<keyword evidence="5" id="KW-0833">Ubl conjugation pathway</keyword>
<keyword evidence="2 11" id="KW-0812">Transmembrane</keyword>
<dbReference type="FunCoup" id="A0A6P8HVS5">
    <property type="interactions" value="1506"/>
</dbReference>
<evidence type="ECO:0000256" key="5">
    <source>
        <dbReference type="ARBA" id="ARBA00022786"/>
    </source>
</evidence>
<dbReference type="InterPro" id="IPR001841">
    <property type="entry name" value="Znf_RING"/>
</dbReference>
<dbReference type="GO" id="GO:0008270">
    <property type="term" value="F:zinc ion binding"/>
    <property type="evidence" value="ECO:0007669"/>
    <property type="project" value="UniProtKB-KW"/>
</dbReference>
<evidence type="ECO:0000313" key="14">
    <source>
        <dbReference type="RefSeq" id="XP_031559476.1"/>
    </source>
</evidence>
<feature type="compositionally biased region" description="Low complexity" evidence="10">
    <location>
        <begin position="126"/>
        <end position="135"/>
    </location>
</feature>
<dbReference type="InterPro" id="IPR013083">
    <property type="entry name" value="Znf_RING/FYVE/PHD"/>
</dbReference>
<evidence type="ECO:0000259" key="12">
    <source>
        <dbReference type="PROSITE" id="PS50089"/>
    </source>
</evidence>
<keyword evidence="6" id="KW-0862">Zinc</keyword>
<dbReference type="GO" id="GO:0061630">
    <property type="term" value="F:ubiquitin protein ligase activity"/>
    <property type="evidence" value="ECO:0007669"/>
    <property type="project" value="InterPro"/>
</dbReference>
<name>A0A6P8HVS5_ACTTE</name>
<feature type="region of interest" description="Disordered" evidence="10">
    <location>
        <begin position="88"/>
        <end position="147"/>
    </location>
</feature>
<feature type="transmembrane region" description="Helical" evidence="11">
    <location>
        <begin position="181"/>
        <end position="198"/>
    </location>
</feature>
<keyword evidence="3" id="KW-0479">Metal-binding</keyword>
<evidence type="ECO:0000256" key="4">
    <source>
        <dbReference type="ARBA" id="ARBA00022771"/>
    </source>
</evidence>
<dbReference type="PROSITE" id="PS00518">
    <property type="entry name" value="ZF_RING_1"/>
    <property type="match status" value="1"/>
</dbReference>
<dbReference type="CDD" id="cd16532">
    <property type="entry name" value="RING-HC_RNFT1-like"/>
    <property type="match status" value="1"/>
</dbReference>
<keyword evidence="8 11" id="KW-0472">Membrane</keyword>
<proteinExistence type="predicted"/>
<evidence type="ECO:0000313" key="13">
    <source>
        <dbReference type="Proteomes" id="UP000515163"/>
    </source>
</evidence>
<dbReference type="InParanoid" id="A0A6P8HVS5"/>
<protein>
    <submittedName>
        <fullName evidence="14">E3 ubiquitin-protein ligase RNFT1-like</fullName>
    </submittedName>
</protein>
<feature type="compositionally biased region" description="Polar residues" evidence="10">
    <location>
        <begin position="107"/>
        <end position="117"/>
    </location>
</feature>
<dbReference type="RefSeq" id="XP_031559476.1">
    <property type="nucleotide sequence ID" value="XM_031703616.1"/>
</dbReference>
<dbReference type="GO" id="GO:1904294">
    <property type="term" value="P:positive regulation of ERAD pathway"/>
    <property type="evidence" value="ECO:0007669"/>
    <property type="project" value="InterPro"/>
</dbReference>
<evidence type="ECO:0000256" key="7">
    <source>
        <dbReference type="ARBA" id="ARBA00022989"/>
    </source>
</evidence>
<evidence type="ECO:0000256" key="10">
    <source>
        <dbReference type="SAM" id="MobiDB-lite"/>
    </source>
</evidence>
<dbReference type="InterPro" id="IPR017907">
    <property type="entry name" value="Znf_RING_CS"/>
</dbReference>
<feature type="transmembrane region" description="Helical" evidence="11">
    <location>
        <begin position="293"/>
        <end position="314"/>
    </location>
</feature>
<reference evidence="14" key="1">
    <citation type="submission" date="2025-08" db="UniProtKB">
        <authorList>
            <consortium name="RefSeq"/>
        </authorList>
    </citation>
    <scope>IDENTIFICATION</scope>
    <source>
        <tissue evidence="14">Tentacle</tissue>
    </source>
</reference>
<dbReference type="AlphaFoldDB" id="A0A6P8HVS5"/>
<evidence type="ECO:0000256" key="1">
    <source>
        <dbReference type="ARBA" id="ARBA00004141"/>
    </source>
</evidence>
<dbReference type="OrthoDB" id="9049620at2759"/>
<accession>A0A6P8HVS5</accession>
<feature type="domain" description="RING-type" evidence="12">
    <location>
        <begin position="379"/>
        <end position="418"/>
    </location>
</feature>
<evidence type="ECO:0000256" key="6">
    <source>
        <dbReference type="ARBA" id="ARBA00022833"/>
    </source>
</evidence>
<comment type="subcellular location">
    <subcellularLocation>
        <location evidence="1">Membrane</location>
        <topology evidence="1">Multi-pass membrane protein</topology>
    </subcellularLocation>
</comment>
<gene>
    <name evidence="14" type="primary">LOC116295711</name>
</gene>
<evidence type="ECO:0000256" key="11">
    <source>
        <dbReference type="SAM" id="Phobius"/>
    </source>
</evidence>
<keyword evidence="13" id="KW-1185">Reference proteome</keyword>
<evidence type="ECO:0000256" key="3">
    <source>
        <dbReference type="ARBA" id="ARBA00022723"/>
    </source>
</evidence>
<sequence>MAESNRNLSAYRQRSSHVRSASWTYTPGNGQITLSNLNPLTSVIREFVPSFGSSGRTVNSRSTSTSPLSPMSPSTYVDLSHALGFETEPGLNRYGSRMRNDPGRYSPNVNMNSGNSSDTEENVEHGNGNRNTNSNQGGGNGNTRSNGDRMEFQGTISWLEKSLPFVLLLLSRIMWDHRLGILVFIGLCGTYLHANNTVKRQVALKDRRLIRVSLWTFLFLSGNVFFIYYVFYNQHLENCLVFSRPSFHKMDVWTVFWCTGITDFVIRLITMALKSVVIINHNRVIPFRKRGKYYMLLEHLSQCYRMLVPIPLWFAYFTDYNYGGEYFAVIATSLYLILKGRMVLGKIRELYSAYQTFCRDVQYGTVPSKQQMSEVSDSCPICQEELTDPIMLRTCKHIFCEDCISLWFDREQTCPMCRAKVVGDPTWRDGSTAAYVQLF</sequence>
<feature type="transmembrane region" description="Helical" evidence="11">
    <location>
        <begin position="252"/>
        <end position="273"/>
    </location>
</feature>
<dbReference type="Gene3D" id="3.30.40.10">
    <property type="entry name" value="Zinc/RING finger domain, C3HC4 (zinc finger)"/>
    <property type="match status" value="1"/>
</dbReference>
<dbReference type="GeneID" id="116295711"/>
<feature type="compositionally biased region" description="Low complexity" evidence="10">
    <location>
        <begin position="60"/>
        <end position="73"/>
    </location>
</feature>
<dbReference type="Pfam" id="PF13639">
    <property type="entry name" value="zf-RING_2"/>
    <property type="match status" value="1"/>
</dbReference>
<dbReference type="SUPFAM" id="SSF57850">
    <property type="entry name" value="RING/U-box"/>
    <property type="match status" value="1"/>
</dbReference>
<evidence type="ECO:0000256" key="8">
    <source>
        <dbReference type="ARBA" id="ARBA00023136"/>
    </source>
</evidence>
<organism evidence="13 14">
    <name type="scientific">Actinia tenebrosa</name>
    <name type="common">Australian red waratah sea anemone</name>
    <dbReference type="NCBI Taxonomy" id="6105"/>
    <lineage>
        <taxon>Eukaryota</taxon>
        <taxon>Metazoa</taxon>
        <taxon>Cnidaria</taxon>
        <taxon>Anthozoa</taxon>
        <taxon>Hexacorallia</taxon>
        <taxon>Actiniaria</taxon>
        <taxon>Actiniidae</taxon>
        <taxon>Actinia</taxon>
    </lineage>
</organism>
<dbReference type="SMART" id="SM00184">
    <property type="entry name" value="RING"/>
    <property type="match status" value="1"/>
</dbReference>
<dbReference type="PANTHER" id="PTHR15860:SF0">
    <property type="entry name" value="LP20373P"/>
    <property type="match status" value="1"/>
</dbReference>
<keyword evidence="4 9" id="KW-0863">Zinc-finger</keyword>
<dbReference type="GO" id="GO:0016020">
    <property type="term" value="C:membrane"/>
    <property type="evidence" value="ECO:0007669"/>
    <property type="project" value="UniProtKB-SubCell"/>
</dbReference>
<dbReference type="PROSITE" id="PS50089">
    <property type="entry name" value="ZF_RING_2"/>
    <property type="match status" value="1"/>
</dbReference>
<feature type="transmembrane region" description="Helical" evidence="11">
    <location>
        <begin position="320"/>
        <end position="338"/>
    </location>
</feature>
<feature type="region of interest" description="Disordered" evidence="10">
    <location>
        <begin position="50"/>
        <end position="73"/>
    </location>
</feature>
<dbReference type="Proteomes" id="UP000515163">
    <property type="component" value="Unplaced"/>
</dbReference>
<dbReference type="InterPro" id="IPR044235">
    <property type="entry name" value="RNFT1/2"/>
</dbReference>
<evidence type="ECO:0000256" key="2">
    <source>
        <dbReference type="ARBA" id="ARBA00022692"/>
    </source>
</evidence>
<dbReference type="KEGG" id="aten:116295711"/>
<dbReference type="PANTHER" id="PTHR15860">
    <property type="entry name" value="UNCHARACTERIZED RING FINGER-CONTAINING PROTEIN"/>
    <property type="match status" value="1"/>
</dbReference>